<feature type="region of interest" description="Disordered" evidence="1">
    <location>
        <begin position="50"/>
        <end position="71"/>
    </location>
</feature>
<proteinExistence type="predicted"/>
<evidence type="ECO:0000313" key="2">
    <source>
        <dbReference type="EMBL" id="KAJ1148118.1"/>
    </source>
</evidence>
<feature type="compositionally biased region" description="Basic and acidic residues" evidence="1">
    <location>
        <begin position="60"/>
        <end position="71"/>
    </location>
</feature>
<reference evidence="2" key="1">
    <citation type="journal article" date="2022" name="bioRxiv">
        <title>Sequencing and chromosome-scale assembly of the giantPleurodeles waltlgenome.</title>
        <authorList>
            <person name="Brown T."/>
            <person name="Elewa A."/>
            <person name="Iarovenko S."/>
            <person name="Subramanian E."/>
            <person name="Araus A.J."/>
            <person name="Petzold A."/>
            <person name="Susuki M."/>
            <person name="Suzuki K.-i.T."/>
            <person name="Hayashi T."/>
            <person name="Toyoda A."/>
            <person name="Oliveira C."/>
            <person name="Osipova E."/>
            <person name="Leigh N.D."/>
            <person name="Simon A."/>
            <person name="Yun M.H."/>
        </authorList>
    </citation>
    <scope>NUCLEOTIDE SEQUENCE</scope>
    <source>
        <strain evidence="2">20211129_DDA</strain>
        <tissue evidence="2">Liver</tissue>
    </source>
</reference>
<dbReference type="EMBL" id="JANPWB010000009">
    <property type="protein sequence ID" value="KAJ1148118.1"/>
    <property type="molecule type" value="Genomic_DNA"/>
</dbReference>
<keyword evidence="3" id="KW-1185">Reference proteome</keyword>
<name>A0AAV7R7L3_PLEWA</name>
<dbReference type="Proteomes" id="UP001066276">
    <property type="component" value="Chromosome 5"/>
</dbReference>
<dbReference type="AlphaFoldDB" id="A0AAV7R7L3"/>
<evidence type="ECO:0000313" key="3">
    <source>
        <dbReference type="Proteomes" id="UP001066276"/>
    </source>
</evidence>
<evidence type="ECO:0000256" key="1">
    <source>
        <dbReference type="SAM" id="MobiDB-lite"/>
    </source>
</evidence>
<organism evidence="2 3">
    <name type="scientific">Pleurodeles waltl</name>
    <name type="common">Iberian ribbed newt</name>
    <dbReference type="NCBI Taxonomy" id="8319"/>
    <lineage>
        <taxon>Eukaryota</taxon>
        <taxon>Metazoa</taxon>
        <taxon>Chordata</taxon>
        <taxon>Craniata</taxon>
        <taxon>Vertebrata</taxon>
        <taxon>Euteleostomi</taxon>
        <taxon>Amphibia</taxon>
        <taxon>Batrachia</taxon>
        <taxon>Caudata</taxon>
        <taxon>Salamandroidea</taxon>
        <taxon>Salamandridae</taxon>
        <taxon>Pleurodelinae</taxon>
        <taxon>Pleurodeles</taxon>
    </lineage>
</organism>
<comment type="caution">
    <text evidence="2">The sequence shown here is derived from an EMBL/GenBank/DDBJ whole genome shotgun (WGS) entry which is preliminary data.</text>
</comment>
<sequence>MGDAVTLTGDWWGAVAGLPTARGLSRMQELSQGSWGTSLEVRAAALCLGGLSHTGPRAQGRRDPRAPSEPQ</sequence>
<gene>
    <name evidence="2" type="ORF">NDU88_000958</name>
</gene>
<accession>A0AAV7R7L3</accession>
<protein>
    <submittedName>
        <fullName evidence="2">Uncharacterized protein</fullName>
    </submittedName>
</protein>